<dbReference type="Pfam" id="PF01738">
    <property type="entry name" value="DLH"/>
    <property type="match status" value="1"/>
</dbReference>
<feature type="domain" description="Dienelactone hydrolase" evidence="1">
    <location>
        <begin position="30"/>
        <end position="253"/>
    </location>
</feature>
<protein>
    <submittedName>
        <fullName evidence="2">Carboxymethylenebutenolidase</fullName>
    </submittedName>
</protein>
<dbReference type="KEGG" id="tci:A7K98_18570"/>
<dbReference type="InterPro" id="IPR051049">
    <property type="entry name" value="Dienelactone_hydrolase-like"/>
</dbReference>
<dbReference type="Gene3D" id="3.40.50.1820">
    <property type="entry name" value="alpha/beta hydrolase"/>
    <property type="match status" value="1"/>
</dbReference>
<evidence type="ECO:0000313" key="3">
    <source>
        <dbReference type="EMBL" id="ARU99599.1"/>
    </source>
</evidence>
<organism evidence="2 5">
    <name type="scientific">Tatumella citrea</name>
    <name type="common">Pantoea citrea</name>
    <dbReference type="NCBI Taxonomy" id="53336"/>
    <lineage>
        <taxon>Bacteria</taxon>
        <taxon>Pseudomonadati</taxon>
        <taxon>Pseudomonadota</taxon>
        <taxon>Gammaproteobacteria</taxon>
        <taxon>Enterobacterales</taxon>
        <taxon>Erwiniaceae</taxon>
        <taxon>Tatumella</taxon>
    </lineage>
</organism>
<dbReference type="Proteomes" id="UP000195729">
    <property type="component" value="Chromosome"/>
</dbReference>
<keyword evidence="4" id="KW-1185">Reference proteome</keyword>
<evidence type="ECO:0000313" key="2">
    <source>
        <dbReference type="EMBL" id="ARU95558.1"/>
    </source>
</evidence>
<dbReference type="PANTHER" id="PTHR46623">
    <property type="entry name" value="CARBOXYMETHYLENEBUTENOLIDASE-RELATED"/>
    <property type="match status" value="1"/>
</dbReference>
<dbReference type="SUPFAM" id="SSF53474">
    <property type="entry name" value="alpha/beta-Hydrolases"/>
    <property type="match status" value="1"/>
</dbReference>
<dbReference type="OrthoDB" id="9787933at2"/>
<evidence type="ECO:0000313" key="5">
    <source>
        <dbReference type="Proteomes" id="UP000195814"/>
    </source>
</evidence>
<evidence type="ECO:0000259" key="1">
    <source>
        <dbReference type="Pfam" id="PF01738"/>
    </source>
</evidence>
<dbReference type="PANTHER" id="PTHR46623:SF6">
    <property type="entry name" value="ALPHA_BETA-HYDROLASES SUPERFAMILY PROTEIN"/>
    <property type="match status" value="1"/>
</dbReference>
<dbReference type="EMBL" id="CP015581">
    <property type="protein sequence ID" value="ARU99599.1"/>
    <property type="molecule type" value="Genomic_DNA"/>
</dbReference>
<accession>A0A1Y0LPY8</accession>
<dbReference type="EMBL" id="CP015579">
    <property type="protein sequence ID" value="ARU95558.1"/>
    <property type="molecule type" value="Genomic_DNA"/>
</dbReference>
<reference evidence="4 5" key="1">
    <citation type="submission" date="2016-05" db="EMBL/GenBank/DDBJ databases">
        <title>Complete genome sequence of two 2,5-diketo-D-glunonic acid producing strain Tatumella citrea.</title>
        <authorList>
            <person name="Duan C."/>
            <person name="Yang J."/>
            <person name="Yang S."/>
        </authorList>
    </citation>
    <scope>NUCLEOTIDE SEQUENCE [LARGE SCALE GENOMIC DNA]</scope>
    <source>
        <strain evidence="3 4">ATCC 39140</strain>
        <strain evidence="2 5">DSM 13699</strain>
    </source>
</reference>
<dbReference type="RefSeq" id="WP_087489908.1">
    <property type="nucleotide sequence ID" value="NZ_CP015579.1"/>
</dbReference>
<dbReference type="InterPro" id="IPR029058">
    <property type="entry name" value="AB_hydrolase_fold"/>
</dbReference>
<evidence type="ECO:0000313" key="4">
    <source>
        <dbReference type="Proteomes" id="UP000195729"/>
    </source>
</evidence>
<dbReference type="GO" id="GO:0016787">
    <property type="term" value="F:hydrolase activity"/>
    <property type="evidence" value="ECO:0007669"/>
    <property type="project" value="InterPro"/>
</dbReference>
<name>A0A1Y0LPY8_TATCI</name>
<dbReference type="AlphaFoldDB" id="A0A1Y0LPY8"/>
<sequence>MNSSIGNHGNTGEAVHCTETTLPSRGDLLPAFLAKPSHSAAAPFPVILVIHEIFGINDYIRDICRRLAAAGYLAIAPDLFFRHGDPASFSSPQQLKSELVGKVADREVLADLDHAANWAATHGGDLRRLGLTGFCWGGRIAWLYAAHNPQLQAAVAWYGHLHPQITLRQPVTPVDAAASLTAPVLGLYGALDPMITADNVALMQQALRAANSDSEIITYPDAGHAFHADYRPNYHAESAQDGWQRMLEWFSRHGVIPDTPKP</sequence>
<dbReference type="Proteomes" id="UP000195814">
    <property type="component" value="Chromosome"/>
</dbReference>
<proteinExistence type="predicted"/>
<dbReference type="InterPro" id="IPR002925">
    <property type="entry name" value="Dienelactn_hydro"/>
</dbReference>
<gene>
    <name evidence="2" type="ORF">A7K98_18570</name>
    <name evidence="3" type="ORF">A7K99_18555</name>
</gene>